<dbReference type="Pfam" id="PF23409">
    <property type="entry name" value="Beta-prop_EML"/>
    <property type="match status" value="1"/>
</dbReference>
<dbReference type="RefSeq" id="XP_008914575.1">
    <property type="nucleotide sequence ID" value="XM_008916327.1"/>
</dbReference>
<feature type="region of interest" description="Disordered" evidence="14">
    <location>
        <begin position="1675"/>
        <end position="1698"/>
    </location>
</feature>
<dbReference type="GO" id="GO:0005930">
    <property type="term" value="C:axoneme"/>
    <property type="evidence" value="ECO:0007669"/>
    <property type="project" value="UniProtKB-SubCell"/>
</dbReference>
<dbReference type="SUPFAM" id="SSF50978">
    <property type="entry name" value="WD40 repeat-like"/>
    <property type="match status" value="2"/>
</dbReference>
<dbReference type="Proteomes" id="UP000018817">
    <property type="component" value="Unassembled WGS sequence"/>
</dbReference>
<dbReference type="VEuPathDB" id="FungiDB:PPTG_18271"/>
<keyword evidence="6" id="KW-0677">Repeat</keyword>
<feature type="compositionally biased region" description="Polar residues" evidence="14">
    <location>
        <begin position="1496"/>
        <end position="1506"/>
    </location>
</feature>
<dbReference type="OrthoDB" id="1935234at2759"/>
<dbReference type="EMBL" id="KI669642">
    <property type="protein sequence ID" value="ETN00100.1"/>
    <property type="molecule type" value="Genomic_DNA"/>
</dbReference>
<feature type="domain" description="EML-like first beta-propeller" evidence="15">
    <location>
        <begin position="437"/>
        <end position="656"/>
    </location>
</feature>
<keyword evidence="4" id="KW-0963">Cytoplasm</keyword>
<dbReference type="InterPro" id="IPR055439">
    <property type="entry name" value="Beta-prop_EML_1st"/>
</dbReference>
<dbReference type="Pfam" id="PF00232">
    <property type="entry name" value="Glyco_hydro_1"/>
    <property type="match status" value="1"/>
</dbReference>
<dbReference type="Gene3D" id="2.130.10.10">
    <property type="entry name" value="YVTN repeat-like/Quinoprotein amine dehydrogenase"/>
    <property type="match status" value="3"/>
</dbReference>
<dbReference type="PANTHER" id="PTHR14885">
    <property type="entry name" value="CILIA- AND FLAGELLA-ASSOCIATED PROTEIN 43-RELATED"/>
    <property type="match status" value="1"/>
</dbReference>
<evidence type="ECO:0000256" key="13">
    <source>
        <dbReference type="SAM" id="Coils"/>
    </source>
</evidence>
<evidence type="ECO:0000256" key="6">
    <source>
        <dbReference type="ARBA" id="ARBA00022737"/>
    </source>
</evidence>
<sequence>MTKQIRFPEGFLWGAATASYQVEGAVNEGGRGASIWDAFSHTPGKTVNGDTGDVAIDHYHRYKEDVALMKSMGLKAYRFSFAWPRIIPAGVGEVNEEGVQFYNNLINELLANGIEPMATLYHWDLPLALQTEFDGFLGEQIHDHFAQYARVCFERFGDRVKNWITMNEPWVANYMGFGTGMLAPGRKHNKHFEPYLAGHNMLIAHARAVEVYRKEFQETQGGQIGITLSAEWKEPGPTDDPEQKKKNIAAAERAMAWSFDWFAAPVFFGDYPQIMKDRAGDRLPKFTEEQKKLLKGSSDFFGLNNYSSCYVKPSPEFEAGIAPPNDNTGSLEADEGATGYQDPSWVQTGAPWNYVTPWGLKKLCLYIHEKYHPKNGIIITENGSAWPDVTKEEAQQDTQREDCYRQYIANVHEAITEGADVRGYFAWSFFDNYECGIGSLAVHPSRKFFAVGEKGVKPNISIYRYPELTVSHVLRNGTERAYASVEFSQDGETLASVGSGPDFLLTVWKWREEQTVLRCKAFGQDVFSVRFAPTDSGFLATSGVGHIRLWKMAATFTGLKLQGDIGKFGKSELSDIEAFCVLPDKKVLSGTERGVLLLWDGNFIKCEIMTSRRHLPHAGTINVVDFDEDEDHIVTAGKDGYVRFWSFDSIDSADVPADETVALVPMKRQVLVMPQMDIRAVVKQDTGRYLLQDGVGGVHLLLLINNDEHLVEMDYVPNDTGRATGIACSPYEHLAATCGEDGGVRAWDYVSGTCLMAVFPELPCIEDQDNGGEYTALGAATTIAWVPKSAAVINDILPASRQVAVGFDDGLVRILLMDVDHRAWVLVNVFKPHSKRVTCVAYSHSGSSFVSASADGTFFLFHVVPNIKSSKFVKYQSEYEPYGFQRVPASVVAICWRDDDEAVLVTLANGQVLEYFVPGDLDGNTGGDTERSDTTTTDESMFQHEASAAERESFELQLSSREWMLKHRNRFMTVKELEILEAQYPNISSPETEDKVRNQFQVEVKPANGRAKALAALYTPMTEQDTEDRIYLSCQAPLDGTLFVVEHDQSTPLQELASESAGQITSLALSTSERFILCGLSNGKFQLRSSRRPHAFISSEFHDYAPSTSNDKLHLAMSYDDSYVVAVGSDGNLSICRIHSNRVEEASKLFAGKYESVLAEADIARDQAREKQESVLTMQRKAMEEKGEDDPSNGGGAASTDLSALPAFHGAKAYAAYIENKLSPSVAAAKDKEEFLGVIRFASDEKSIDGLPKATSPIRDDGSKPQTGVPATALLQLSVEDITNSKEAYTIEDAKLKSEADARARSTLSKQDSTRAVLSQMRTQLQELQAQDAALPVQSRVDPEEWEIDLDYGDLLTRQGDEACDEVRKELAFAVEKEELLLLKMRETYVGPLAVELLTLRAFESGLSVQSFRTMKMPATLQKRLAEIHTADAAAKKQSSTGAKAGPTRRASVLDIMEKDTALDEDFPLKEDERRKLMCHNDPAVGGNGATGWSGGPSTVQETGGSKSVHGFEARKRLRTERKERLARWQSSKPGEDADDPRDVVAIAFAQRNMGDYKLKTSADYVVPEHQRVNAVKKLRQMALLEESLYAARLRFNAKVLELRELKVQLINELHRDQERLVELRAALASGGSTSAKTSTDLVVDLREWPEQRERVSDADIELFLREKKVISHAQTQTGETDLSLSRTGGAEKHPQSLDRSIAAVARTLEGTLGTEAATGITIGHLRLQMDEATAVATATAATASPPTGGPNGGNMDEDDVVIHEYLMRQEALLLERKQQREIAAFDAAVAHLRREKLTLEAGFKQAELRLFTLFSELSLLESFESKENLLSSKLEKNKGEKAQIVAELRDVQDLLTIKKRDLDEWAKQEKAVQAEFLTLVNGGTGSSATPHPSFAALQKLFKRKIKRAKKKPTTGGKEDGKEPDSARDGEEQEEGEEEDDDDEDEDYDEDDDDDDEEEEDTCPTGCDLTLYEKVLALREKRADVDDAMGELNKAIEELRKAGERQAAKQRAIDKELAATEQDTQQFQSEKQSRFNQLDVVVPLSTRQLRCLEPPSPNQQNWALPAQAAGCLVFTTRAFSALSERIESLQAENKQLRQQFRDLHKQQNVLAREKRQQQEAIARAQDRSEQLMRLKFGQLVDLEVLDRACDASSVDELQTRVKLREVEGERTLRRAKQTHPQLQHAILQATEQNTALLAQIAALTERQAELERELNRHQGGGSSSGDGGGVLSIDDDEALAEREMKERNKLVRLVKLQAREVEALKQEIGLLRGKDGKVYAPRV</sequence>
<evidence type="ECO:0000256" key="12">
    <source>
        <dbReference type="PROSITE-ProRule" id="PRU00221"/>
    </source>
</evidence>
<dbReference type="InterPro" id="IPR017853">
    <property type="entry name" value="GH"/>
</dbReference>
<evidence type="ECO:0000256" key="10">
    <source>
        <dbReference type="ARBA" id="ARBA00023273"/>
    </source>
</evidence>
<dbReference type="SMART" id="SM00320">
    <property type="entry name" value="WD40"/>
    <property type="match status" value="8"/>
</dbReference>
<dbReference type="InterPro" id="IPR001360">
    <property type="entry name" value="Glyco_hydro_1"/>
</dbReference>
<feature type="compositionally biased region" description="Gly residues" evidence="14">
    <location>
        <begin position="1486"/>
        <end position="1495"/>
    </location>
</feature>
<evidence type="ECO:0000256" key="1">
    <source>
        <dbReference type="ARBA" id="ARBA00000448"/>
    </source>
</evidence>
<feature type="region of interest" description="Disordered" evidence="14">
    <location>
        <begin position="1178"/>
        <end position="1201"/>
    </location>
</feature>
<dbReference type="InterPro" id="IPR015943">
    <property type="entry name" value="WD40/YVTN_repeat-like_dom_sf"/>
</dbReference>
<feature type="compositionally biased region" description="Acidic residues" evidence="14">
    <location>
        <begin position="1931"/>
        <end position="1962"/>
    </location>
</feature>
<dbReference type="GO" id="GO:0016052">
    <property type="term" value="P:carbohydrate catabolic process"/>
    <property type="evidence" value="ECO:0007669"/>
    <property type="project" value="UniProtKB-ARBA"/>
</dbReference>
<evidence type="ECO:0000313" key="16">
    <source>
        <dbReference type="EMBL" id="ETN00100.1"/>
    </source>
</evidence>
<dbReference type="Gene3D" id="3.20.20.80">
    <property type="entry name" value="Glycosidases"/>
    <property type="match status" value="1"/>
</dbReference>
<dbReference type="OMA" id="FIMDRVH"/>
<keyword evidence="10" id="KW-0966">Cell projection</keyword>
<evidence type="ECO:0000256" key="3">
    <source>
        <dbReference type="ARBA" id="ARBA00012744"/>
    </source>
</evidence>
<reference evidence="17" key="1">
    <citation type="submission" date="2011-12" db="EMBL/GenBank/DDBJ databases">
        <authorList>
            <consortium name="The Broad Institute Genome Sequencing Platform"/>
            <person name="Russ C."/>
            <person name="Tyler B."/>
            <person name="Panabieres F."/>
            <person name="Shan W."/>
            <person name="Tripathy S."/>
            <person name="Grunwald N."/>
            <person name="Machado M."/>
            <person name="Young S.K."/>
            <person name="Zeng Q."/>
            <person name="Gargeya S."/>
            <person name="Fitzgerald M."/>
            <person name="Haas B."/>
            <person name="Abouelleil A."/>
            <person name="Alvarado L."/>
            <person name="Arachchi H.M."/>
            <person name="Berlin A."/>
            <person name="Chapman S.B."/>
            <person name="Gearin G."/>
            <person name="Goldberg J."/>
            <person name="Griggs A."/>
            <person name="Gujja S."/>
            <person name="Hansen M."/>
            <person name="Heiman D."/>
            <person name="Howarth C."/>
            <person name="Larimer J."/>
            <person name="Lui A."/>
            <person name="MacDonald P.J.P."/>
            <person name="McCowen C."/>
            <person name="Montmayeur A."/>
            <person name="Murphy C."/>
            <person name="Neiman D."/>
            <person name="Pearson M."/>
            <person name="Priest M."/>
            <person name="Roberts A."/>
            <person name="Saif S."/>
            <person name="Shea T."/>
            <person name="Sisk P."/>
            <person name="Stolte C."/>
            <person name="Sykes S."/>
            <person name="Wortman J."/>
            <person name="Nusbaum C."/>
            <person name="Birren B."/>
        </authorList>
    </citation>
    <scope>NUCLEOTIDE SEQUENCE [LARGE SCALE GENOMIC DNA]</scope>
    <source>
        <strain evidence="17">INRA-310</strain>
    </source>
</reference>
<protein>
    <recommendedName>
        <fullName evidence="3">beta-glucosidase</fullName>
        <ecNumber evidence="3">3.2.1.21</ecNumber>
    </recommendedName>
</protein>
<dbReference type="PANTHER" id="PTHR14885:SF3">
    <property type="entry name" value="CILIA- AND FLAGELLA-ASSOCIATED PROTEIN 44"/>
    <property type="match status" value="1"/>
</dbReference>
<dbReference type="Pfam" id="PF00400">
    <property type="entry name" value="WD40"/>
    <property type="match status" value="1"/>
</dbReference>
<comment type="subcellular location">
    <subcellularLocation>
        <location evidence="2">Cytoplasm</location>
        <location evidence="2">Cytoskeleton</location>
        <location evidence="2">Cilium axoneme</location>
    </subcellularLocation>
</comment>
<keyword evidence="8 13" id="KW-0175">Coiled coil</keyword>
<dbReference type="FunFam" id="3.20.20.80:FF:000011">
    <property type="entry name" value="Cytosolic beta-glucosidase"/>
    <property type="match status" value="1"/>
</dbReference>
<evidence type="ECO:0000313" key="17">
    <source>
        <dbReference type="Proteomes" id="UP000018817"/>
    </source>
</evidence>
<dbReference type="PRINTS" id="PR00131">
    <property type="entry name" value="GLHYDRLASE1"/>
</dbReference>
<comment type="catalytic activity">
    <reaction evidence="1">
        <text>Hydrolysis of terminal, non-reducing beta-D-glucosyl residues with release of beta-D-glucose.</text>
        <dbReference type="EC" id="3.2.1.21"/>
    </reaction>
</comment>
<feature type="compositionally biased region" description="Polar residues" evidence="14">
    <location>
        <begin position="1675"/>
        <end position="1687"/>
    </location>
</feature>
<dbReference type="STRING" id="761204.W2PJ94"/>
<dbReference type="PROSITE" id="PS50082">
    <property type="entry name" value="WD_REPEATS_2"/>
    <property type="match status" value="2"/>
</dbReference>
<evidence type="ECO:0000256" key="2">
    <source>
        <dbReference type="ARBA" id="ARBA00004430"/>
    </source>
</evidence>
<evidence type="ECO:0000259" key="15">
    <source>
        <dbReference type="Pfam" id="PF23409"/>
    </source>
</evidence>
<feature type="repeat" description="WD" evidence="12">
    <location>
        <begin position="614"/>
        <end position="655"/>
    </location>
</feature>
<keyword evidence="7" id="KW-0378">Hydrolase</keyword>
<accession>W2PJ94</accession>
<evidence type="ECO:0000256" key="9">
    <source>
        <dbReference type="ARBA" id="ARBA00023212"/>
    </source>
</evidence>
<dbReference type="EC" id="3.2.1.21" evidence="3"/>
<evidence type="ECO:0000256" key="11">
    <source>
        <dbReference type="ARBA" id="ARBA00023295"/>
    </source>
</evidence>
<evidence type="ECO:0000256" key="4">
    <source>
        <dbReference type="ARBA" id="ARBA00022490"/>
    </source>
</evidence>
<feature type="compositionally biased region" description="Basic and acidic residues" evidence="14">
    <location>
        <begin position="1917"/>
        <end position="1930"/>
    </location>
</feature>
<evidence type="ECO:0000256" key="8">
    <source>
        <dbReference type="ARBA" id="ARBA00023054"/>
    </source>
</evidence>
<feature type="region of interest" description="Disordered" evidence="14">
    <location>
        <begin position="1480"/>
        <end position="1517"/>
    </location>
</feature>
<feature type="repeat" description="WD" evidence="12">
    <location>
        <begin position="830"/>
        <end position="863"/>
    </location>
</feature>
<dbReference type="InterPro" id="IPR033132">
    <property type="entry name" value="GH_1_N_CS"/>
</dbReference>
<dbReference type="GeneID" id="20187162"/>
<keyword evidence="5 12" id="KW-0853">WD repeat</keyword>
<feature type="coiled-coil region" evidence="13">
    <location>
        <begin position="2079"/>
        <end position="2134"/>
    </location>
</feature>
<feature type="region of interest" description="Disordered" evidence="14">
    <location>
        <begin position="2213"/>
        <end position="2232"/>
    </location>
</feature>
<reference evidence="16 17" key="2">
    <citation type="submission" date="2013-11" db="EMBL/GenBank/DDBJ databases">
        <title>The Genome Sequence of Phytophthora parasitica INRA-310.</title>
        <authorList>
            <consortium name="The Broad Institute Genomics Platform"/>
            <person name="Russ C."/>
            <person name="Tyler B."/>
            <person name="Panabieres F."/>
            <person name="Shan W."/>
            <person name="Tripathy S."/>
            <person name="Grunwald N."/>
            <person name="Machado M."/>
            <person name="Johnson C.S."/>
            <person name="Arredondo F."/>
            <person name="Hong C."/>
            <person name="Coffey M."/>
            <person name="Young S.K."/>
            <person name="Zeng Q."/>
            <person name="Gargeya S."/>
            <person name="Fitzgerald M."/>
            <person name="Abouelleil A."/>
            <person name="Alvarado L."/>
            <person name="Chapman S.B."/>
            <person name="Gainer-Dewar J."/>
            <person name="Goldberg J."/>
            <person name="Griggs A."/>
            <person name="Gujja S."/>
            <person name="Hansen M."/>
            <person name="Howarth C."/>
            <person name="Imamovic A."/>
            <person name="Ireland A."/>
            <person name="Larimer J."/>
            <person name="McCowan C."/>
            <person name="Murphy C."/>
            <person name="Pearson M."/>
            <person name="Poon T.W."/>
            <person name="Priest M."/>
            <person name="Roberts A."/>
            <person name="Saif S."/>
            <person name="Shea T."/>
            <person name="Sykes S."/>
            <person name="Wortman J."/>
            <person name="Nusbaum C."/>
            <person name="Birren B."/>
        </authorList>
    </citation>
    <scope>NUCLEOTIDE SEQUENCE [LARGE SCALE GENOMIC DNA]</scope>
    <source>
        <strain evidence="16 17">INRA-310</strain>
    </source>
</reference>
<dbReference type="PROSITE" id="PS50294">
    <property type="entry name" value="WD_REPEATS_REGION"/>
    <property type="match status" value="1"/>
</dbReference>
<feature type="coiled-coil region" evidence="13">
    <location>
        <begin position="1978"/>
        <end position="2005"/>
    </location>
</feature>
<dbReference type="PROSITE" id="PS00653">
    <property type="entry name" value="GLYCOSYL_HYDROL_F1_2"/>
    <property type="match status" value="1"/>
</dbReference>
<evidence type="ECO:0000256" key="5">
    <source>
        <dbReference type="ARBA" id="ARBA00022574"/>
    </source>
</evidence>
<proteinExistence type="predicted"/>
<dbReference type="InterPro" id="IPR036322">
    <property type="entry name" value="WD40_repeat_dom_sf"/>
</dbReference>
<feature type="compositionally biased region" description="Gly residues" evidence="14">
    <location>
        <begin position="2218"/>
        <end position="2230"/>
    </location>
</feature>
<evidence type="ECO:0000256" key="7">
    <source>
        <dbReference type="ARBA" id="ARBA00022801"/>
    </source>
</evidence>
<dbReference type="GO" id="GO:0008422">
    <property type="term" value="F:beta-glucosidase activity"/>
    <property type="evidence" value="ECO:0007669"/>
    <property type="project" value="UniProtKB-EC"/>
</dbReference>
<feature type="region of interest" description="Disordered" evidence="14">
    <location>
        <begin position="1907"/>
        <end position="1966"/>
    </location>
</feature>
<organism evidence="16 17">
    <name type="scientific">Phytophthora nicotianae (strain INRA-310)</name>
    <name type="common">Phytophthora parasitica</name>
    <dbReference type="NCBI Taxonomy" id="761204"/>
    <lineage>
        <taxon>Eukaryota</taxon>
        <taxon>Sar</taxon>
        <taxon>Stramenopiles</taxon>
        <taxon>Oomycota</taxon>
        <taxon>Peronosporomycetes</taxon>
        <taxon>Peronosporales</taxon>
        <taxon>Peronosporaceae</taxon>
        <taxon>Phytophthora</taxon>
    </lineage>
</organism>
<gene>
    <name evidence="16" type="ORF">PPTG_18271</name>
</gene>
<name>W2PJ94_PHYN3</name>
<dbReference type="SUPFAM" id="SSF51445">
    <property type="entry name" value="(Trans)glycosidases"/>
    <property type="match status" value="1"/>
</dbReference>
<keyword evidence="11" id="KW-0326">Glycosidase</keyword>
<evidence type="ECO:0000256" key="14">
    <source>
        <dbReference type="SAM" id="MobiDB-lite"/>
    </source>
</evidence>
<keyword evidence="9" id="KW-0206">Cytoskeleton</keyword>
<dbReference type="InterPro" id="IPR001680">
    <property type="entry name" value="WD40_rpt"/>
</dbReference>